<dbReference type="SUPFAM" id="SSF56672">
    <property type="entry name" value="DNA/RNA polymerases"/>
    <property type="match status" value="1"/>
</dbReference>
<dbReference type="PANTHER" id="PTHR24559">
    <property type="entry name" value="TRANSPOSON TY3-I GAG-POL POLYPROTEIN"/>
    <property type="match status" value="1"/>
</dbReference>
<dbReference type="Proteomes" id="UP001165740">
    <property type="component" value="Chromosome 1"/>
</dbReference>
<sequence length="147" mass="16781">MNLGSQDKHLQKDSTIAVSNALDQIRNCSSYHFDKAIEQPKPQITKLLAEIETILSREQYAKAEQLIREFADIFASDEADCGRTNMVQHRIDTGNTRPIRQPPRRLPLAKQEAIDLKERIRQQGVIEPSNSPWCSPVVLVKKKDDFV</sequence>
<accession>A0A9W2ZP38</accession>
<dbReference type="OMA" id="CEIERTE"/>
<dbReference type="InterPro" id="IPR043502">
    <property type="entry name" value="DNA/RNA_pol_sf"/>
</dbReference>
<evidence type="ECO:0000313" key="2">
    <source>
        <dbReference type="RefSeq" id="XP_055876714.1"/>
    </source>
</evidence>
<dbReference type="Gene3D" id="3.10.10.10">
    <property type="entry name" value="HIV Type 1 Reverse Transcriptase, subunit A, domain 1"/>
    <property type="match status" value="1"/>
</dbReference>
<keyword evidence="1" id="KW-1185">Reference proteome</keyword>
<dbReference type="GeneID" id="129924619"/>
<organism evidence="1 2">
    <name type="scientific">Biomphalaria glabrata</name>
    <name type="common">Bloodfluke planorb</name>
    <name type="synonym">Freshwater snail</name>
    <dbReference type="NCBI Taxonomy" id="6526"/>
    <lineage>
        <taxon>Eukaryota</taxon>
        <taxon>Metazoa</taxon>
        <taxon>Spiralia</taxon>
        <taxon>Lophotrochozoa</taxon>
        <taxon>Mollusca</taxon>
        <taxon>Gastropoda</taxon>
        <taxon>Heterobranchia</taxon>
        <taxon>Euthyneura</taxon>
        <taxon>Panpulmonata</taxon>
        <taxon>Hygrophila</taxon>
        <taxon>Lymnaeoidea</taxon>
        <taxon>Planorbidae</taxon>
        <taxon>Biomphalaria</taxon>
    </lineage>
</organism>
<dbReference type="OrthoDB" id="6783748at2759"/>
<dbReference type="RefSeq" id="XP_055876714.1">
    <property type="nucleotide sequence ID" value="XM_056020739.1"/>
</dbReference>
<gene>
    <name evidence="2" type="primary">LOC129924619</name>
</gene>
<dbReference type="InterPro" id="IPR053134">
    <property type="entry name" value="RNA-dir_DNA_polymerase"/>
</dbReference>
<proteinExistence type="predicted"/>
<evidence type="ECO:0000313" key="1">
    <source>
        <dbReference type="Proteomes" id="UP001165740"/>
    </source>
</evidence>
<protein>
    <submittedName>
        <fullName evidence="2">Uncharacterized protein LOC129924619</fullName>
    </submittedName>
</protein>
<reference evidence="2" key="1">
    <citation type="submission" date="2025-08" db="UniProtKB">
        <authorList>
            <consortium name="RefSeq"/>
        </authorList>
    </citation>
    <scope>IDENTIFICATION</scope>
</reference>
<dbReference type="PANTHER" id="PTHR24559:SF444">
    <property type="entry name" value="REVERSE TRANSCRIPTASE DOMAIN-CONTAINING PROTEIN"/>
    <property type="match status" value="1"/>
</dbReference>
<name>A0A9W2ZP38_BIOGL</name>
<dbReference type="AlphaFoldDB" id="A0A9W2ZP38"/>